<dbReference type="STRING" id="643562.Daes_1781"/>
<reference evidence="1 2" key="2">
    <citation type="journal article" date="2014" name="Genome Announc.">
        <title>Complete Genome Sequence of the Subsurface, Mesophilic Sulfate-Reducing Bacterium Desulfovibrio aespoeensis Aspo-2.</title>
        <authorList>
            <person name="Pedersen K."/>
            <person name="Bengtsson A."/>
            <person name="Edlund J."/>
            <person name="Rabe L."/>
            <person name="Hazen T."/>
            <person name="Chakraborty R."/>
            <person name="Goodwin L."/>
            <person name="Shapiro N."/>
        </authorList>
    </citation>
    <scope>NUCLEOTIDE SEQUENCE [LARGE SCALE GENOMIC DNA]</scope>
    <source>
        <strain evidence="2">ATCC 700646 / DSM 10631 / Aspo-2</strain>
    </source>
</reference>
<evidence type="ECO:0000313" key="2">
    <source>
        <dbReference type="Proteomes" id="UP000002191"/>
    </source>
</evidence>
<gene>
    <name evidence="1" type="ordered locus">Daes_1781</name>
</gene>
<reference evidence="2" key="1">
    <citation type="submission" date="2010-12" db="EMBL/GenBank/DDBJ databases">
        <title>Complete sequence of Desulfovibrio aespoeensis Aspo-2.</title>
        <authorList>
            <consortium name="US DOE Joint Genome Institute"/>
            <person name="Lucas S."/>
            <person name="Copeland A."/>
            <person name="Lapidus A."/>
            <person name="Cheng J.-F."/>
            <person name="Goodwin L."/>
            <person name="Pitluck S."/>
            <person name="Chertkov O."/>
            <person name="Misra M."/>
            <person name="Detter J.C."/>
            <person name="Han C."/>
            <person name="Tapia R."/>
            <person name="Land M."/>
            <person name="Hauser L."/>
            <person name="Kyrpides N."/>
            <person name="Ivanova N."/>
            <person name="Ovchinnikova G."/>
            <person name="Pedersen K."/>
            <person name="Jagevall S."/>
            <person name="Hazen T."/>
            <person name="Woyke T."/>
        </authorList>
    </citation>
    <scope>NUCLEOTIDE SEQUENCE [LARGE SCALE GENOMIC DNA]</scope>
    <source>
        <strain evidence="2">ATCC 700646 / DSM 10631 / Aspo-2</strain>
    </source>
</reference>
<dbReference type="AlphaFoldDB" id="E6VZ17"/>
<organism evidence="1 2">
    <name type="scientific">Pseudodesulfovibrio aespoeensis (strain ATCC 700646 / DSM 10631 / Aspo-2)</name>
    <name type="common">Desulfovibrio aespoeensis</name>
    <dbReference type="NCBI Taxonomy" id="643562"/>
    <lineage>
        <taxon>Bacteria</taxon>
        <taxon>Pseudomonadati</taxon>
        <taxon>Thermodesulfobacteriota</taxon>
        <taxon>Desulfovibrionia</taxon>
        <taxon>Desulfovibrionales</taxon>
        <taxon>Desulfovibrionaceae</taxon>
    </lineage>
</organism>
<evidence type="ECO:0000313" key="1">
    <source>
        <dbReference type="EMBL" id="ADU62793.1"/>
    </source>
</evidence>
<dbReference type="OrthoDB" id="5470424at2"/>
<dbReference type="RefSeq" id="WP_013514709.1">
    <property type="nucleotide sequence ID" value="NC_014844.1"/>
</dbReference>
<dbReference type="Proteomes" id="UP000002191">
    <property type="component" value="Chromosome"/>
</dbReference>
<dbReference type="HOGENOM" id="CLU_1056585_0_0_7"/>
<dbReference type="EMBL" id="CP002431">
    <property type="protein sequence ID" value="ADU62793.1"/>
    <property type="molecule type" value="Genomic_DNA"/>
</dbReference>
<name>E6VZ17_PSEA9</name>
<proteinExistence type="predicted"/>
<accession>E6VZ17</accession>
<dbReference type="eggNOG" id="ENOG5034AEI">
    <property type="taxonomic scope" value="Bacteria"/>
</dbReference>
<protein>
    <submittedName>
        <fullName evidence="1">Uncharacterized protein</fullName>
    </submittedName>
</protein>
<dbReference type="KEGG" id="das:Daes_1781"/>
<sequence>MLLSFPHMHPILFPAAPVPGLRFFDPGMTEAVSENGFRPEGLPLDPRTAASLIRDCISFGEQFKDPAEMAYFGATTPDEFYDGTPSSIQAQLLQRFGDGEGAVEERAAKAARAQAQFVLLLGWFFEEKMIELQGLEQGVRDSWRSMDTTLGLDDEDRGEERMVTLGQAHSHIGGVPDGQAIPLPWQRMVEALPVFLPGDAVLVCADQGIIASWLADGLPFELADPGLGLPHGARAATLPAWRLAGRRKASEAMPAADRDLCVAIIS</sequence>
<keyword evidence="2" id="KW-1185">Reference proteome</keyword>